<keyword evidence="4" id="KW-1185">Reference proteome</keyword>
<dbReference type="EnsemblMetazoa" id="AMEM015986-RA">
    <property type="protein sequence ID" value="AMEM015986-PA"/>
    <property type="gene ID" value="AMEM015986"/>
</dbReference>
<feature type="region of interest" description="Disordered" evidence="1">
    <location>
        <begin position="1"/>
        <end position="28"/>
    </location>
</feature>
<keyword evidence="2" id="KW-0812">Transmembrane</keyword>
<dbReference type="AlphaFoldDB" id="A0A182VJE9"/>
<dbReference type="VEuPathDB" id="VectorBase:AMEM015986"/>
<protein>
    <submittedName>
        <fullName evidence="3">Uncharacterized protein</fullName>
    </submittedName>
</protein>
<evidence type="ECO:0000313" key="3">
    <source>
        <dbReference type="EnsemblMetazoa" id="AMEM015986-PA"/>
    </source>
</evidence>
<evidence type="ECO:0000256" key="2">
    <source>
        <dbReference type="SAM" id="Phobius"/>
    </source>
</evidence>
<evidence type="ECO:0000256" key="1">
    <source>
        <dbReference type="SAM" id="MobiDB-lite"/>
    </source>
</evidence>
<reference evidence="3" key="1">
    <citation type="submission" date="2020-05" db="UniProtKB">
        <authorList>
            <consortium name="EnsemblMetazoa"/>
        </authorList>
    </citation>
    <scope>IDENTIFICATION</scope>
    <source>
        <strain evidence="3">MAF</strain>
    </source>
</reference>
<organism evidence="3 4">
    <name type="scientific">Anopheles merus</name>
    <name type="common">Mosquito</name>
    <dbReference type="NCBI Taxonomy" id="30066"/>
    <lineage>
        <taxon>Eukaryota</taxon>
        <taxon>Metazoa</taxon>
        <taxon>Ecdysozoa</taxon>
        <taxon>Arthropoda</taxon>
        <taxon>Hexapoda</taxon>
        <taxon>Insecta</taxon>
        <taxon>Pterygota</taxon>
        <taxon>Neoptera</taxon>
        <taxon>Endopterygota</taxon>
        <taxon>Diptera</taxon>
        <taxon>Nematocera</taxon>
        <taxon>Culicoidea</taxon>
        <taxon>Culicidae</taxon>
        <taxon>Anophelinae</taxon>
        <taxon>Anopheles</taxon>
    </lineage>
</organism>
<accession>A0A182VJE9</accession>
<keyword evidence="2" id="KW-1133">Transmembrane helix</keyword>
<name>A0A182VJE9_ANOME</name>
<keyword evidence="2" id="KW-0472">Membrane</keyword>
<feature type="transmembrane region" description="Helical" evidence="2">
    <location>
        <begin position="120"/>
        <end position="143"/>
    </location>
</feature>
<proteinExistence type="predicted"/>
<evidence type="ECO:0000313" key="4">
    <source>
        <dbReference type="Proteomes" id="UP000075903"/>
    </source>
</evidence>
<sequence length="146" mass="15670">MRTASVKGCAKGDRRDEDAEDGELPGPGWGDDRAHCQLLISAFSEPSVSQPVRLVSRTDGRSDGWTDGRMDGWMDWMQDSGTRTCFCDDGLMLGHCIGGEKGTVLGADNEAFGKHHHLRAVCVAVTTNALLWAVVVVVGIVAVPPF</sequence>
<dbReference type="Proteomes" id="UP000075903">
    <property type="component" value="Unassembled WGS sequence"/>
</dbReference>